<reference evidence="6 7" key="1">
    <citation type="submission" date="2016-12" db="EMBL/GenBank/DDBJ databases">
        <title>Diversity of luminous bacteria.</title>
        <authorList>
            <person name="Yoshizawa S."/>
            <person name="Kogure K."/>
        </authorList>
    </citation>
    <scope>NUCLEOTIDE SEQUENCE [LARGE SCALE GENOMIC DNA]</scope>
    <source>
        <strain evidence="6 7">SA4-48</strain>
    </source>
</reference>
<dbReference type="Proteomes" id="UP000239007">
    <property type="component" value="Unassembled WGS sequence"/>
</dbReference>
<dbReference type="PROSITE" id="PS50931">
    <property type="entry name" value="HTH_LYSR"/>
    <property type="match status" value="1"/>
</dbReference>
<dbReference type="SUPFAM" id="SSF53850">
    <property type="entry name" value="Periplasmic binding protein-like II"/>
    <property type="match status" value="1"/>
</dbReference>
<dbReference type="Pfam" id="PF00126">
    <property type="entry name" value="HTH_1"/>
    <property type="match status" value="1"/>
</dbReference>
<dbReference type="SUPFAM" id="SSF46785">
    <property type="entry name" value="Winged helix' DNA-binding domain"/>
    <property type="match status" value="1"/>
</dbReference>
<dbReference type="AlphaFoldDB" id="A0A2S7UTG9"/>
<dbReference type="InterPro" id="IPR036390">
    <property type="entry name" value="WH_DNA-bd_sf"/>
</dbReference>
<evidence type="ECO:0000256" key="3">
    <source>
        <dbReference type="ARBA" id="ARBA00023125"/>
    </source>
</evidence>
<keyword evidence="7" id="KW-1185">Reference proteome</keyword>
<comment type="similarity">
    <text evidence="1">Belongs to the LysR transcriptional regulatory family.</text>
</comment>
<evidence type="ECO:0000313" key="6">
    <source>
        <dbReference type="EMBL" id="PQJ52581.1"/>
    </source>
</evidence>
<sequence>MLRITLEQWRMFRAVVEFGGFNQASQGIHKSQSSIHNAVGKIENSLDVKLFSIEGRKTVLTEAGALILRRANFLLDEASKVEAIGHTLGQGTESRLRIAVDEIFPQSLLFKVLENVSIQYPLLQIELIETVLNGSTELLESTKVDIAISATPLSNGLSESLCHIEFVGVASPDHPLHKLDAELTLEDLKSHRQIVVRDSAIGNKKDEGWLGANQRWTVSHIKTSIDMICKGLGFAWLPTTSIEQQLETQQLRPLRLNRNSKRSGQLYLVFKDVDRLGPAAKCFLAELREQCLSINKPDLQSN</sequence>
<feature type="domain" description="HTH lysR-type" evidence="5">
    <location>
        <begin position="4"/>
        <end position="61"/>
    </location>
</feature>
<dbReference type="RefSeq" id="WP_105051045.1">
    <property type="nucleotide sequence ID" value="NZ_BMYG01000004.1"/>
</dbReference>
<dbReference type="PANTHER" id="PTHR30126:SF88">
    <property type="entry name" value="TRANSCRIPTIONAL REGULATOR-RELATED"/>
    <property type="match status" value="1"/>
</dbReference>
<dbReference type="InterPro" id="IPR005119">
    <property type="entry name" value="LysR_subst-bd"/>
</dbReference>
<comment type="caution">
    <text evidence="6">The sequence shown here is derived from an EMBL/GenBank/DDBJ whole genome shotgun (WGS) entry which is preliminary data.</text>
</comment>
<dbReference type="Gene3D" id="1.10.10.10">
    <property type="entry name" value="Winged helix-like DNA-binding domain superfamily/Winged helix DNA-binding domain"/>
    <property type="match status" value="1"/>
</dbReference>
<keyword evidence="4" id="KW-0804">Transcription</keyword>
<dbReference type="Pfam" id="PF03466">
    <property type="entry name" value="LysR_substrate"/>
    <property type="match status" value="1"/>
</dbReference>
<evidence type="ECO:0000259" key="5">
    <source>
        <dbReference type="PROSITE" id="PS50931"/>
    </source>
</evidence>
<protein>
    <submittedName>
        <fullName evidence="6">LysR family transcriptional regulator</fullName>
    </submittedName>
</protein>
<dbReference type="InterPro" id="IPR000847">
    <property type="entry name" value="LysR_HTH_N"/>
</dbReference>
<dbReference type="InterPro" id="IPR036388">
    <property type="entry name" value="WH-like_DNA-bd_sf"/>
</dbReference>
<evidence type="ECO:0000256" key="2">
    <source>
        <dbReference type="ARBA" id="ARBA00023015"/>
    </source>
</evidence>
<dbReference type="GO" id="GO:0000976">
    <property type="term" value="F:transcription cis-regulatory region binding"/>
    <property type="evidence" value="ECO:0007669"/>
    <property type="project" value="TreeGrafter"/>
</dbReference>
<evidence type="ECO:0000313" key="7">
    <source>
        <dbReference type="Proteomes" id="UP000239007"/>
    </source>
</evidence>
<evidence type="ECO:0000256" key="1">
    <source>
        <dbReference type="ARBA" id="ARBA00009437"/>
    </source>
</evidence>
<proteinExistence type="inferred from homology"/>
<evidence type="ECO:0000256" key="4">
    <source>
        <dbReference type="ARBA" id="ARBA00023163"/>
    </source>
</evidence>
<organism evidence="6 7">
    <name type="scientific">Psychrosphaera saromensis</name>
    <dbReference type="NCBI Taxonomy" id="716813"/>
    <lineage>
        <taxon>Bacteria</taxon>
        <taxon>Pseudomonadati</taxon>
        <taxon>Pseudomonadota</taxon>
        <taxon>Gammaproteobacteria</taxon>
        <taxon>Alteromonadales</taxon>
        <taxon>Pseudoalteromonadaceae</taxon>
        <taxon>Psychrosphaera</taxon>
    </lineage>
</organism>
<dbReference type="GO" id="GO:0003700">
    <property type="term" value="F:DNA-binding transcription factor activity"/>
    <property type="evidence" value="ECO:0007669"/>
    <property type="project" value="InterPro"/>
</dbReference>
<gene>
    <name evidence="6" type="ORF">BTO11_02225</name>
</gene>
<dbReference type="EMBL" id="MSCH01000003">
    <property type="protein sequence ID" value="PQJ52581.1"/>
    <property type="molecule type" value="Genomic_DNA"/>
</dbReference>
<dbReference type="PANTHER" id="PTHR30126">
    <property type="entry name" value="HTH-TYPE TRANSCRIPTIONAL REGULATOR"/>
    <property type="match status" value="1"/>
</dbReference>
<name>A0A2S7UTG9_9GAMM</name>
<dbReference type="Gene3D" id="3.40.190.290">
    <property type="match status" value="1"/>
</dbReference>
<dbReference type="OrthoDB" id="6988449at2"/>
<accession>A0A2S7UTG9</accession>
<keyword evidence="2" id="KW-0805">Transcription regulation</keyword>
<keyword evidence="3" id="KW-0238">DNA-binding</keyword>